<name>A0A7Y9I9M1_9ACTN</name>
<dbReference type="Proteomes" id="UP000569914">
    <property type="component" value="Unassembled WGS sequence"/>
</dbReference>
<evidence type="ECO:0000313" key="2">
    <source>
        <dbReference type="Proteomes" id="UP000569914"/>
    </source>
</evidence>
<organism evidence="1 2">
    <name type="scientific">Microlunatus parietis</name>
    <dbReference type="NCBI Taxonomy" id="682979"/>
    <lineage>
        <taxon>Bacteria</taxon>
        <taxon>Bacillati</taxon>
        <taxon>Actinomycetota</taxon>
        <taxon>Actinomycetes</taxon>
        <taxon>Propionibacteriales</taxon>
        <taxon>Propionibacteriaceae</taxon>
        <taxon>Microlunatus</taxon>
    </lineage>
</organism>
<keyword evidence="2" id="KW-1185">Reference proteome</keyword>
<comment type="caution">
    <text evidence="1">The sequence shown here is derived from an EMBL/GenBank/DDBJ whole genome shotgun (WGS) entry which is preliminary data.</text>
</comment>
<accession>A0A7Y9I9M1</accession>
<protein>
    <recommendedName>
        <fullName evidence="3">Neutral/alkaline non-lysosomal ceramidase, N-terminal</fullName>
    </recommendedName>
</protein>
<proteinExistence type="predicted"/>
<reference evidence="1 2" key="1">
    <citation type="submission" date="2020-07" db="EMBL/GenBank/DDBJ databases">
        <title>Sequencing the genomes of 1000 actinobacteria strains.</title>
        <authorList>
            <person name="Klenk H.-P."/>
        </authorList>
    </citation>
    <scope>NUCLEOTIDE SEQUENCE [LARGE SCALE GENOMIC DNA]</scope>
    <source>
        <strain evidence="1 2">DSM 22083</strain>
    </source>
</reference>
<dbReference type="RefSeq" id="WP_179753984.1">
    <property type="nucleotide sequence ID" value="NZ_JACCBU010000001.1"/>
</dbReference>
<evidence type="ECO:0000313" key="1">
    <source>
        <dbReference type="EMBL" id="NYE72881.1"/>
    </source>
</evidence>
<gene>
    <name evidence="1" type="ORF">BKA15_004210</name>
</gene>
<dbReference type="AlphaFoldDB" id="A0A7Y9I9M1"/>
<dbReference type="EMBL" id="JACCBU010000001">
    <property type="protein sequence ID" value="NYE72881.1"/>
    <property type="molecule type" value="Genomic_DNA"/>
</dbReference>
<evidence type="ECO:0008006" key="3">
    <source>
        <dbReference type="Google" id="ProtNLM"/>
    </source>
</evidence>
<sequence length="448" mass="46819">MIDRDDAGVPVRATALLASAATTMITPARPGPLAGYAARAGAVSTGTHDDLAAGAVWLRSGPDDAGLIWLALDVIGVTPTLRDVCRRRLAMVFDRVPELIIAASHTHAAPSGWVGSIHPGHPADVDPVAVAELGERLSGLFAAVHDQSAVEVRPTFAERPVAGVGSNRLHPGGPYDPTVGILTLQRISDDKPAAVIIDHGCHPTVLPAANLQHTADWPGACRRRISAALPGEPPVLFLQGAAGDISTRFVRSGQTFAEADRIGARLADQVLEASLGARSVDGAPMIIRSGLLVPGRVVPDHDQARVAVAEADAALAALPAEVDHGPTRIAQTRLDGARVLAELAAADLPDRWTLPITAVALGDLAWIHLPVEPFASLGLRIKRASPYRRTRVIGYTDGYFGYLPDAEAIANGSYEALSSLFDEAGAEAVVAGAVTLLTTLHRQAPHDL</sequence>